<reference evidence="3 4" key="1">
    <citation type="submission" date="2018-09" db="EMBL/GenBank/DDBJ databases">
        <title>Genomic investigation of the strawberry pathogen Phytophthora fragariae indicates pathogenicity is determined by transcriptional variation in three key races.</title>
        <authorList>
            <person name="Adams T.M."/>
            <person name="Armitage A.D."/>
            <person name="Sobczyk M.K."/>
            <person name="Bates H.J."/>
            <person name="Dunwell J.M."/>
            <person name="Nellist C.F."/>
            <person name="Harrison R.J."/>
        </authorList>
    </citation>
    <scope>NUCLEOTIDE SEQUENCE [LARGE SCALE GENOMIC DNA]</scope>
    <source>
        <strain evidence="3 4">NOV-77</strain>
    </source>
</reference>
<gene>
    <name evidence="3" type="ORF">PF008_g8920</name>
</gene>
<organism evidence="3 4">
    <name type="scientific">Phytophthora fragariae</name>
    <dbReference type="NCBI Taxonomy" id="53985"/>
    <lineage>
        <taxon>Eukaryota</taxon>
        <taxon>Sar</taxon>
        <taxon>Stramenopiles</taxon>
        <taxon>Oomycota</taxon>
        <taxon>Peronosporomycetes</taxon>
        <taxon>Peronosporales</taxon>
        <taxon>Peronosporaceae</taxon>
        <taxon>Phytophthora</taxon>
    </lineage>
</organism>
<accession>A0A6G0RZV0</accession>
<dbReference type="Proteomes" id="UP000486351">
    <property type="component" value="Unassembled WGS sequence"/>
</dbReference>
<keyword evidence="2" id="KW-0812">Transmembrane</keyword>
<proteinExistence type="predicted"/>
<comment type="caution">
    <text evidence="3">The sequence shown here is derived from an EMBL/GenBank/DDBJ whole genome shotgun (WGS) entry which is preliminary data.</text>
</comment>
<protein>
    <submittedName>
        <fullName evidence="3">Uncharacterized protein</fullName>
    </submittedName>
</protein>
<sequence length="86" mass="9278">MTLALSSMACFTYLASLTSGGMLGMPVNFLVLYSTLNLRRRLSKSRSGAPRGLFALYDVARLSHPSRPSGSSFSISSKRRSTSAEV</sequence>
<feature type="region of interest" description="Disordered" evidence="1">
    <location>
        <begin position="64"/>
        <end position="86"/>
    </location>
</feature>
<keyword evidence="2" id="KW-0472">Membrane</keyword>
<feature type="transmembrane region" description="Helical" evidence="2">
    <location>
        <begin position="12"/>
        <end position="36"/>
    </location>
</feature>
<evidence type="ECO:0000313" key="4">
    <source>
        <dbReference type="Proteomes" id="UP000486351"/>
    </source>
</evidence>
<dbReference type="AlphaFoldDB" id="A0A6G0RZV0"/>
<feature type="compositionally biased region" description="Low complexity" evidence="1">
    <location>
        <begin position="64"/>
        <end position="76"/>
    </location>
</feature>
<dbReference type="EMBL" id="QXFY01000412">
    <property type="protein sequence ID" value="KAE9345094.1"/>
    <property type="molecule type" value="Genomic_DNA"/>
</dbReference>
<evidence type="ECO:0000313" key="3">
    <source>
        <dbReference type="EMBL" id="KAE9345094.1"/>
    </source>
</evidence>
<name>A0A6G0RZV0_9STRA</name>
<evidence type="ECO:0000256" key="2">
    <source>
        <dbReference type="SAM" id="Phobius"/>
    </source>
</evidence>
<keyword evidence="2" id="KW-1133">Transmembrane helix</keyword>
<evidence type="ECO:0000256" key="1">
    <source>
        <dbReference type="SAM" id="MobiDB-lite"/>
    </source>
</evidence>
<feature type="compositionally biased region" description="Basic residues" evidence="1">
    <location>
        <begin position="77"/>
        <end position="86"/>
    </location>
</feature>